<dbReference type="Gene3D" id="3.40.50.300">
    <property type="entry name" value="P-loop containing nucleotide triphosphate hydrolases"/>
    <property type="match status" value="1"/>
</dbReference>
<dbReference type="PANTHER" id="PTHR24221">
    <property type="entry name" value="ATP-BINDING CASSETTE SUB-FAMILY B"/>
    <property type="match status" value="1"/>
</dbReference>
<evidence type="ECO:0000313" key="12">
    <source>
        <dbReference type="EMBL" id="SNX43646.1"/>
    </source>
</evidence>
<keyword evidence="7 9" id="KW-1133">Transmembrane helix</keyword>
<evidence type="ECO:0000256" key="2">
    <source>
        <dbReference type="ARBA" id="ARBA00022448"/>
    </source>
</evidence>
<feature type="transmembrane region" description="Helical" evidence="9">
    <location>
        <begin position="258"/>
        <end position="280"/>
    </location>
</feature>
<dbReference type="FunFam" id="3.40.50.300:FF:000221">
    <property type="entry name" value="Multidrug ABC transporter ATP-binding protein"/>
    <property type="match status" value="1"/>
</dbReference>
<dbReference type="PROSITE" id="PS50929">
    <property type="entry name" value="ABC_TM1F"/>
    <property type="match status" value="1"/>
</dbReference>
<dbReference type="PROSITE" id="PS50893">
    <property type="entry name" value="ABC_TRANSPORTER_2"/>
    <property type="match status" value="1"/>
</dbReference>
<feature type="transmembrane region" description="Helical" evidence="9">
    <location>
        <begin position="140"/>
        <end position="164"/>
    </location>
</feature>
<dbReference type="PROSITE" id="PS00211">
    <property type="entry name" value="ABC_TRANSPORTER_1"/>
    <property type="match status" value="1"/>
</dbReference>
<proteinExistence type="predicted"/>
<evidence type="ECO:0000313" key="13">
    <source>
        <dbReference type="Proteomes" id="UP000219042"/>
    </source>
</evidence>
<keyword evidence="4 9" id="KW-0812">Transmembrane</keyword>
<keyword evidence="2" id="KW-0813">Transport</keyword>
<evidence type="ECO:0000256" key="5">
    <source>
        <dbReference type="ARBA" id="ARBA00022741"/>
    </source>
</evidence>
<sequence length="598" mass="66925">MADIHHKTQRIHSLKEIYQQMLRSAGDEQASLRKAFLLMTLSAICQGIAFSCLYPIFLAMATQQISNITFWLVVLTAFVLLSSALRWKAQDYDYQGHAAQAQHVLRTNLGEKLRQIPLQLLSKKRAGEWNATIAGSADEVIAYTLTVVSIMLYALVVPITVGILSFFFDWRIALIILLIFPAIIPLYRWRKPAYDRGMQMMSQLNGELNAELVEYTQGLPVLKAANCVGDQTQRLYLMIDKVHIAQEIGHRKGGKPNLIVTSAIEVGLLIAIAIGLWLVLFGYSNAMYFIAMLVIIIRFAEPIAAFTSMTMFFSLLEAGYARIENMLNIQPLITHTPTQLPTRFNIHFDQVSFQYEQDNDKSNDENQDWALHQINLHIPEKSLTGLVGHSGCGKTTLTRLIMRYADCQQGQVKIGGIDIKNMLPHELMSYISVVFQDVYLFDDSIMNNIKMAKEDATEAEIIAVAKRAQCHTFISQLPEGYQTRIGDIGGSLSGGERQRISIARALLKDAPIVILDEPTAALDTFSELAVQAAIDELVKDKTVIVIAHRLSTIVAASNIIVLEQGEVLEQGTHQALLDKQGRYAQLWRLQYAGENMPS</sequence>
<organism evidence="12 13">
    <name type="scientific">Acinetobacter puyangensis</name>
    <dbReference type="NCBI Taxonomy" id="1096779"/>
    <lineage>
        <taxon>Bacteria</taxon>
        <taxon>Pseudomonadati</taxon>
        <taxon>Pseudomonadota</taxon>
        <taxon>Gammaproteobacteria</taxon>
        <taxon>Moraxellales</taxon>
        <taxon>Moraxellaceae</taxon>
        <taxon>Acinetobacter</taxon>
    </lineage>
</organism>
<dbReference type="InterPro" id="IPR027417">
    <property type="entry name" value="P-loop_NTPase"/>
</dbReference>
<dbReference type="GO" id="GO:0034040">
    <property type="term" value="F:ATPase-coupled lipid transmembrane transporter activity"/>
    <property type="evidence" value="ECO:0007669"/>
    <property type="project" value="TreeGrafter"/>
</dbReference>
<dbReference type="InterPro" id="IPR003439">
    <property type="entry name" value="ABC_transporter-like_ATP-bd"/>
</dbReference>
<evidence type="ECO:0000256" key="8">
    <source>
        <dbReference type="ARBA" id="ARBA00023136"/>
    </source>
</evidence>
<evidence type="ECO:0000256" key="4">
    <source>
        <dbReference type="ARBA" id="ARBA00022692"/>
    </source>
</evidence>
<evidence type="ECO:0000256" key="7">
    <source>
        <dbReference type="ARBA" id="ARBA00022989"/>
    </source>
</evidence>
<evidence type="ECO:0000256" key="1">
    <source>
        <dbReference type="ARBA" id="ARBA00004651"/>
    </source>
</evidence>
<keyword evidence="8 9" id="KW-0472">Membrane</keyword>
<dbReference type="InterPro" id="IPR003593">
    <property type="entry name" value="AAA+_ATPase"/>
</dbReference>
<keyword evidence="6 12" id="KW-0067">ATP-binding</keyword>
<dbReference type="InterPro" id="IPR011527">
    <property type="entry name" value="ABC1_TM_dom"/>
</dbReference>
<dbReference type="InterPro" id="IPR039421">
    <property type="entry name" value="Type_1_exporter"/>
</dbReference>
<dbReference type="PANTHER" id="PTHR24221:SF397">
    <property type="entry name" value="ABC TRANSPORTER, ATP-BINDING TRANSMEMBRANE PROTEIN"/>
    <property type="match status" value="1"/>
</dbReference>
<feature type="transmembrane region" description="Helical" evidence="9">
    <location>
        <begin position="35"/>
        <end position="56"/>
    </location>
</feature>
<evidence type="ECO:0000256" key="9">
    <source>
        <dbReference type="SAM" id="Phobius"/>
    </source>
</evidence>
<dbReference type="Pfam" id="PF00005">
    <property type="entry name" value="ABC_tran"/>
    <property type="match status" value="1"/>
</dbReference>
<name>A0A240E4Y9_9GAMM</name>
<gene>
    <name evidence="12" type="ORF">SAMN05421731_101688</name>
</gene>
<keyword evidence="13" id="KW-1185">Reference proteome</keyword>
<dbReference type="RefSeq" id="WP_213064391.1">
    <property type="nucleotide sequence ID" value="NZ_BAABHT010000020.1"/>
</dbReference>
<reference evidence="13" key="1">
    <citation type="submission" date="2016-09" db="EMBL/GenBank/DDBJ databases">
        <authorList>
            <person name="Varghese N."/>
            <person name="Submissions S."/>
        </authorList>
    </citation>
    <scope>NUCLEOTIDE SEQUENCE [LARGE SCALE GENOMIC DNA]</scope>
    <source>
        <strain evidence="13">ANC 4466</strain>
    </source>
</reference>
<protein>
    <submittedName>
        <fullName evidence="12">ATP-binding cassette, subfamily B</fullName>
    </submittedName>
</protein>
<comment type="subcellular location">
    <subcellularLocation>
        <location evidence="1">Cell membrane</location>
        <topology evidence="1">Multi-pass membrane protein</topology>
    </subcellularLocation>
</comment>
<feature type="domain" description="ABC transporter" evidence="10">
    <location>
        <begin position="346"/>
        <end position="589"/>
    </location>
</feature>
<feature type="transmembrane region" description="Helical" evidence="9">
    <location>
        <begin position="286"/>
        <end position="316"/>
    </location>
</feature>
<dbReference type="EMBL" id="OANT01000001">
    <property type="protein sequence ID" value="SNX43646.1"/>
    <property type="molecule type" value="Genomic_DNA"/>
</dbReference>
<accession>A0A240E4Y9</accession>
<dbReference type="SUPFAM" id="SSF90123">
    <property type="entry name" value="ABC transporter transmembrane region"/>
    <property type="match status" value="1"/>
</dbReference>
<dbReference type="Pfam" id="PF00664">
    <property type="entry name" value="ABC_membrane"/>
    <property type="match status" value="1"/>
</dbReference>
<dbReference type="Gene3D" id="1.20.1560.10">
    <property type="entry name" value="ABC transporter type 1, transmembrane domain"/>
    <property type="match status" value="1"/>
</dbReference>
<evidence type="ECO:0000259" key="11">
    <source>
        <dbReference type="PROSITE" id="PS50929"/>
    </source>
</evidence>
<dbReference type="GO" id="GO:0016887">
    <property type="term" value="F:ATP hydrolysis activity"/>
    <property type="evidence" value="ECO:0007669"/>
    <property type="project" value="InterPro"/>
</dbReference>
<dbReference type="GO" id="GO:0140359">
    <property type="term" value="F:ABC-type transporter activity"/>
    <property type="evidence" value="ECO:0007669"/>
    <property type="project" value="InterPro"/>
</dbReference>
<dbReference type="InterPro" id="IPR036640">
    <property type="entry name" value="ABC1_TM_sf"/>
</dbReference>
<evidence type="ECO:0000259" key="10">
    <source>
        <dbReference type="PROSITE" id="PS50893"/>
    </source>
</evidence>
<feature type="domain" description="ABC transmembrane type-1" evidence="11">
    <location>
        <begin position="35"/>
        <end position="315"/>
    </location>
</feature>
<keyword evidence="3" id="KW-1003">Cell membrane</keyword>
<dbReference type="AlphaFoldDB" id="A0A240E4Y9"/>
<dbReference type="SUPFAM" id="SSF52540">
    <property type="entry name" value="P-loop containing nucleoside triphosphate hydrolases"/>
    <property type="match status" value="1"/>
</dbReference>
<dbReference type="Proteomes" id="UP000219042">
    <property type="component" value="Unassembled WGS sequence"/>
</dbReference>
<evidence type="ECO:0000256" key="6">
    <source>
        <dbReference type="ARBA" id="ARBA00022840"/>
    </source>
</evidence>
<dbReference type="GO" id="GO:0005524">
    <property type="term" value="F:ATP binding"/>
    <property type="evidence" value="ECO:0007669"/>
    <property type="project" value="UniProtKB-KW"/>
</dbReference>
<feature type="transmembrane region" description="Helical" evidence="9">
    <location>
        <begin position="68"/>
        <end position="87"/>
    </location>
</feature>
<feature type="transmembrane region" description="Helical" evidence="9">
    <location>
        <begin position="170"/>
        <end position="189"/>
    </location>
</feature>
<dbReference type="SMART" id="SM00382">
    <property type="entry name" value="AAA"/>
    <property type="match status" value="1"/>
</dbReference>
<dbReference type="GO" id="GO:0005886">
    <property type="term" value="C:plasma membrane"/>
    <property type="evidence" value="ECO:0007669"/>
    <property type="project" value="UniProtKB-SubCell"/>
</dbReference>
<dbReference type="InterPro" id="IPR017871">
    <property type="entry name" value="ABC_transporter-like_CS"/>
</dbReference>
<keyword evidence="5" id="KW-0547">Nucleotide-binding</keyword>
<evidence type="ECO:0000256" key="3">
    <source>
        <dbReference type="ARBA" id="ARBA00022475"/>
    </source>
</evidence>